<dbReference type="Proteomes" id="UP000051681">
    <property type="component" value="Unassembled WGS sequence"/>
</dbReference>
<dbReference type="AlphaFoldDB" id="A0A0P1GRH9"/>
<sequence length="300" mass="32432">MTAYAPHYRYIAPAQVAHYDLPRLVLGMILIEAGYHLGLNLVDAFLASAPDSFVDAVHGGTSRTGLMLQLFSFVIFGIAAMMVTKHLHERPAITLFGPPAQAWSDLKRATAGGLLAFGLIEFLPPYYPMQGAILNAPIAWISTLPLAMFAILIQTGAEEIVYRGYLQQQIAARFRHPAIWLIVPNLLFASAHWDTTGGVGAAQAYVIWAFFFGLAASDLTARSGTIGAAIGFHLANNAFAFMAFGTEGHPDSGLALILFPAPDSLLPPSVTEAQFDFPQLTIELLVIAILWLAARIAIKR</sequence>
<dbReference type="InterPro" id="IPR052710">
    <property type="entry name" value="CAAX_protease"/>
</dbReference>
<dbReference type="OrthoDB" id="7171777at2"/>
<organism evidence="3 4">
    <name type="scientific">Thalassovita mediterranea</name>
    <dbReference type="NCBI Taxonomy" id="340021"/>
    <lineage>
        <taxon>Bacteria</taxon>
        <taxon>Pseudomonadati</taxon>
        <taxon>Pseudomonadota</taxon>
        <taxon>Alphaproteobacteria</taxon>
        <taxon>Rhodobacterales</taxon>
        <taxon>Roseobacteraceae</taxon>
        <taxon>Thalassovita</taxon>
    </lineage>
</organism>
<reference evidence="3 4" key="1">
    <citation type="submission" date="2015-09" db="EMBL/GenBank/DDBJ databases">
        <authorList>
            <consortium name="Swine Surveillance"/>
        </authorList>
    </citation>
    <scope>NUCLEOTIDE SEQUENCE [LARGE SCALE GENOMIC DNA]</scope>
    <source>
        <strain evidence="3 4">CECT 8383</strain>
    </source>
</reference>
<feature type="transmembrane region" description="Helical" evidence="1">
    <location>
        <begin position="224"/>
        <end position="244"/>
    </location>
</feature>
<feature type="domain" description="CAAX prenyl protease 2/Lysostaphin resistance protein A-like" evidence="2">
    <location>
        <begin position="142"/>
        <end position="239"/>
    </location>
</feature>
<name>A0A0P1GRH9_9RHOB</name>
<dbReference type="GO" id="GO:0004175">
    <property type="term" value="F:endopeptidase activity"/>
    <property type="evidence" value="ECO:0007669"/>
    <property type="project" value="UniProtKB-ARBA"/>
</dbReference>
<protein>
    <submittedName>
        <fullName evidence="3">CAAX amino terminal protease self-immunity</fullName>
    </submittedName>
</protein>
<dbReference type="InterPro" id="IPR003675">
    <property type="entry name" value="Rce1/LyrA-like_dom"/>
</dbReference>
<feature type="transmembrane region" description="Helical" evidence="1">
    <location>
        <begin position="199"/>
        <end position="217"/>
    </location>
</feature>
<dbReference type="EMBL" id="CYSF01000012">
    <property type="protein sequence ID" value="CUH85322.1"/>
    <property type="molecule type" value="Genomic_DNA"/>
</dbReference>
<evidence type="ECO:0000259" key="2">
    <source>
        <dbReference type="Pfam" id="PF02517"/>
    </source>
</evidence>
<accession>A0A0P1GRH9</accession>
<proteinExistence type="predicted"/>
<feature type="transmembrane region" description="Helical" evidence="1">
    <location>
        <begin position="277"/>
        <end position="298"/>
    </location>
</feature>
<dbReference type="PANTHER" id="PTHR36435">
    <property type="entry name" value="SLR1288 PROTEIN"/>
    <property type="match status" value="1"/>
</dbReference>
<keyword evidence="1" id="KW-0812">Transmembrane</keyword>
<dbReference type="PANTHER" id="PTHR36435:SF1">
    <property type="entry name" value="CAAX AMINO TERMINAL PROTEASE FAMILY PROTEIN"/>
    <property type="match status" value="1"/>
</dbReference>
<feature type="transmembrane region" description="Helical" evidence="1">
    <location>
        <begin position="133"/>
        <end position="153"/>
    </location>
</feature>
<keyword evidence="3" id="KW-0378">Hydrolase</keyword>
<keyword evidence="1" id="KW-1133">Transmembrane helix</keyword>
<feature type="transmembrane region" description="Helical" evidence="1">
    <location>
        <begin position="24"/>
        <end position="46"/>
    </location>
</feature>
<dbReference type="RefSeq" id="WP_058319380.1">
    <property type="nucleotide sequence ID" value="NZ_CYSF01000012.1"/>
</dbReference>
<evidence type="ECO:0000313" key="3">
    <source>
        <dbReference type="EMBL" id="CUH85322.1"/>
    </source>
</evidence>
<dbReference type="Pfam" id="PF02517">
    <property type="entry name" value="Rce1-like"/>
    <property type="match status" value="1"/>
</dbReference>
<dbReference type="GO" id="GO:0080120">
    <property type="term" value="P:CAAX-box protein maturation"/>
    <property type="evidence" value="ECO:0007669"/>
    <property type="project" value="UniProtKB-ARBA"/>
</dbReference>
<keyword evidence="3" id="KW-0645">Protease</keyword>
<evidence type="ECO:0000313" key="4">
    <source>
        <dbReference type="Proteomes" id="UP000051681"/>
    </source>
</evidence>
<keyword evidence="1" id="KW-0472">Membrane</keyword>
<keyword evidence="4" id="KW-1185">Reference proteome</keyword>
<feature type="transmembrane region" description="Helical" evidence="1">
    <location>
        <begin position="66"/>
        <end position="88"/>
    </location>
</feature>
<gene>
    <name evidence="3" type="ORF">TM5383_02550</name>
</gene>
<dbReference type="GO" id="GO:0006508">
    <property type="term" value="P:proteolysis"/>
    <property type="evidence" value="ECO:0007669"/>
    <property type="project" value="UniProtKB-KW"/>
</dbReference>
<evidence type="ECO:0000256" key="1">
    <source>
        <dbReference type="SAM" id="Phobius"/>
    </source>
</evidence>
<dbReference type="STRING" id="340021.TM5383_02550"/>